<dbReference type="Proteomes" id="UP000177594">
    <property type="component" value="Unassembled WGS sequence"/>
</dbReference>
<dbReference type="InterPro" id="IPR016193">
    <property type="entry name" value="Cytidine_deaminase-like"/>
</dbReference>
<proteinExistence type="predicted"/>
<evidence type="ECO:0000313" key="3">
    <source>
        <dbReference type="Proteomes" id="UP000177594"/>
    </source>
</evidence>
<name>A0A1F8EDY6_9BACT</name>
<accession>A0A1F8EDY6</accession>
<dbReference type="Pfam" id="PF00383">
    <property type="entry name" value="dCMP_cyt_deam_1"/>
    <property type="match status" value="1"/>
</dbReference>
<dbReference type="SUPFAM" id="SSF53927">
    <property type="entry name" value="Cytidine deaminase-like"/>
    <property type="match status" value="1"/>
</dbReference>
<sequence>MSEKIEYPYLPEDRSIDYVYKGNIFMFFASILARQHSLDKTILVAAVIVKDYQVIGWGANGSDYHTNNQCQRVVLGCKTGEGYELCEGCHPKNHSEAKAIKDVQSRGLLDARGADLYLWGHWWCCKSCWDAMIEAGIRDVYLLDRSYILFNKNHPDNIVERQFK</sequence>
<gene>
    <name evidence="2" type="ORF">A2817_01720</name>
</gene>
<evidence type="ECO:0000313" key="2">
    <source>
        <dbReference type="EMBL" id="OGM99061.1"/>
    </source>
</evidence>
<dbReference type="EMBL" id="MGIZ01000029">
    <property type="protein sequence ID" value="OGM99061.1"/>
    <property type="molecule type" value="Genomic_DNA"/>
</dbReference>
<dbReference type="InterPro" id="IPR002125">
    <property type="entry name" value="CMP_dCMP_dom"/>
</dbReference>
<dbReference type="Gene3D" id="3.40.140.10">
    <property type="entry name" value="Cytidine Deaminase, domain 2"/>
    <property type="match status" value="1"/>
</dbReference>
<feature type="domain" description="CMP/dCMP-type deaminase" evidence="1">
    <location>
        <begin position="27"/>
        <end position="142"/>
    </location>
</feature>
<evidence type="ECO:0000259" key="1">
    <source>
        <dbReference type="Pfam" id="PF00383"/>
    </source>
</evidence>
<comment type="caution">
    <text evidence="2">The sequence shown here is derived from an EMBL/GenBank/DDBJ whole genome shotgun (WGS) entry which is preliminary data.</text>
</comment>
<dbReference type="AlphaFoldDB" id="A0A1F8EDY6"/>
<protein>
    <recommendedName>
        <fullName evidence="1">CMP/dCMP-type deaminase domain-containing protein</fullName>
    </recommendedName>
</protein>
<dbReference type="GO" id="GO:0003824">
    <property type="term" value="F:catalytic activity"/>
    <property type="evidence" value="ECO:0007669"/>
    <property type="project" value="InterPro"/>
</dbReference>
<organism evidence="2 3">
    <name type="scientific">Candidatus Yanofskybacteria bacterium RIFCSPHIGHO2_01_FULL_39_8b</name>
    <dbReference type="NCBI Taxonomy" id="1802659"/>
    <lineage>
        <taxon>Bacteria</taxon>
        <taxon>Candidatus Yanofskyibacteriota</taxon>
    </lineage>
</organism>
<reference evidence="2 3" key="1">
    <citation type="journal article" date="2016" name="Nat. Commun.">
        <title>Thousands of microbial genomes shed light on interconnected biogeochemical processes in an aquifer system.</title>
        <authorList>
            <person name="Anantharaman K."/>
            <person name="Brown C.T."/>
            <person name="Hug L.A."/>
            <person name="Sharon I."/>
            <person name="Castelle C.J."/>
            <person name="Probst A.J."/>
            <person name="Thomas B.C."/>
            <person name="Singh A."/>
            <person name="Wilkins M.J."/>
            <person name="Karaoz U."/>
            <person name="Brodie E.L."/>
            <person name="Williams K.H."/>
            <person name="Hubbard S.S."/>
            <person name="Banfield J.F."/>
        </authorList>
    </citation>
    <scope>NUCLEOTIDE SEQUENCE [LARGE SCALE GENOMIC DNA]</scope>
</reference>